<dbReference type="InterPro" id="IPR032714">
    <property type="entry name" value="DZIP1_N"/>
</dbReference>
<evidence type="ECO:0000256" key="8">
    <source>
        <dbReference type="SAM" id="Coils"/>
    </source>
</evidence>
<reference evidence="10 11" key="1">
    <citation type="journal article" date="2014" name="Genome Biol. Evol.">
        <title>The secreted proteins of Achlya hypogyna and Thraustotheca clavata identify the ancestral oomycete secretome and reveal gene acquisitions by horizontal gene transfer.</title>
        <authorList>
            <person name="Misner I."/>
            <person name="Blouin N."/>
            <person name="Leonard G."/>
            <person name="Richards T.A."/>
            <person name="Lane C.E."/>
        </authorList>
    </citation>
    <scope>NUCLEOTIDE SEQUENCE [LARGE SCALE GENOMIC DNA]</scope>
    <source>
        <strain evidence="10 11">ATCC 48635</strain>
    </source>
</reference>
<keyword evidence="7" id="KW-0863">Zinc-finger</keyword>
<dbReference type="PROSITE" id="PS50157">
    <property type="entry name" value="ZINC_FINGER_C2H2_2"/>
    <property type="match status" value="1"/>
</dbReference>
<dbReference type="InterPro" id="IPR051241">
    <property type="entry name" value="DZIP_RILPL"/>
</dbReference>
<evidence type="ECO:0000256" key="2">
    <source>
        <dbReference type="ARBA" id="ARBA00004120"/>
    </source>
</evidence>
<keyword evidence="5" id="KW-0963">Cytoplasm</keyword>
<protein>
    <recommendedName>
        <fullName evidence="9">C2H2-type domain-containing protein</fullName>
    </recommendedName>
</protein>
<dbReference type="EMBL" id="JNBR01000073">
    <property type="protein sequence ID" value="OQR99223.1"/>
    <property type="molecule type" value="Genomic_DNA"/>
</dbReference>
<feature type="domain" description="C2H2-type" evidence="9">
    <location>
        <begin position="158"/>
        <end position="186"/>
    </location>
</feature>
<dbReference type="PROSITE" id="PS00028">
    <property type="entry name" value="ZINC_FINGER_C2H2_1"/>
    <property type="match status" value="1"/>
</dbReference>
<keyword evidence="7" id="KW-0862">Zinc</keyword>
<dbReference type="GO" id="GO:0008270">
    <property type="term" value="F:zinc ion binding"/>
    <property type="evidence" value="ECO:0007669"/>
    <property type="project" value="UniProtKB-KW"/>
</dbReference>
<evidence type="ECO:0000313" key="11">
    <source>
        <dbReference type="Proteomes" id="UP000243579"/>
    </source>
</evidence>
<proteinExistence type="inferred from homology"/>
<gene>
    <name evidence="10" type="ORF">ACHHYP_07223</name>
</gene>
<organism evidence="10 11">
    <name type="scientific">Achlya hypogyna</name>
    <name type="common">Oomycete</name>
    <name type="synonym">Protoachlya hypogyna</name>
    <dbReference type="NCBI Taxonomy" id="1202772"/>
    <lineage>
        <taxon>Eukaryota</taxon>
        <taxon>Sar</taxon>
        <taxon>Stramenopiles</taxon>
        <taxon>Oomycota</taxon>
        <taxon>Saprolegniomycetes</taxon>
        <taxon>Saprolegniales</taxon>
        <taxon>Achlyaceae</taxon>
        <taxon>Achlya</taxon>
    </lineage>
</organism>
<name>A0A1V9ZML7_ACHHY</name>
<dbReference type="OrthoDB" id="515971at2759"/>
<dbReference type="Proteomes" id="UP000243579">
    <property type="component" value="Unassembled WGS sequence"/>
</dbReference>
<comment type="caution">
    <text evidence="10">The sequence shown here is derived from an EMBL/GenBank/DDBJ whole genome shotgun (WGS) entry which is preliminary data.</text>
</comment>
<accession>A0A1V9ZML7</accession>
<evidence type="ECO:0000256" key="1">
    <source>
        <dbReference type="ARBA" id="ARBA00004114"/>
    </source>
</evidence>
<evidence type="ECO:0000256" key="4">
    <source>
        <dbReference type="ARBA" id="ARBA00023054"/>
    </source>
</evidence>
<evidence type="ECO:0000256" key="5">
    <source>
        <dbReference type="ARBA" id="ARBA00023212"/>
    </source>
</evidence>
<feature type="coiled-coil region" evidence="8">
    <location>
        <begin position="262"/>
        <end position="303"/>
    </location>
</feature>
<keyword evidence="7" id="KW-0479">Metal-binding</keyword>
<dbReference type="InterPro" id="IPR013087">
    <property type="entry name" value="Znf_C2H2_type"/>
</dbReference>
<dbReference type="Pfam" id="PF13815">
    <property type="entry name" value="Dzip-like_N"/>
    <property type="match status" value="1"/>
</dbReference>
<evidence type="ECO:0000256" key="7">
    <source>
        <dbReference type="PROSITE-ProRule" id="PRU00042"/>
    </source>
</evidence>
<keyword evidence="6" id="KW-0966">Cell projection</keyword>
<dbReference type="GO" id="GO:0005814">
    <property type="term" value="C:centriole"/>
    <property type="evidence" value="ECO:0007669"/>
    <property type="project" value="UniProtKB-SubCell"/>
</dbReference>
<dbReference type="PANTHER" id="PTHR21502">
    <property type="entry name" value="ZINC FINGER PROTEIN DZIP1"/>
    <property type="match status" value="1"/>
</dbReference>
<evidence type="ECO:0000259" key="9">
    <source>
        <dbReference type="PROSITE" id="PS50157"/>
    </source>
</evidence>
<dbReference type="PANTHER" id="PTHR21502:SF3">
    <property type="entry name" value="CILIUM ASSEMBLY PROTEIN DZIP1L"/>
    <property type="match status" value="1"/>
</dbReference>
<dbReference type="Gene3D" id="3.30.160.60">
    <property type="entry name" value="Classic Zinc Finger"/>
    <property type="match status" value="1"/>
</dbReference>
<sequence length="705" mass="76875">MDFERRLVELDWRLVDAFDLQQIDAVLLQEMVPSVAFGLVTEPMCTSPRLACKLICILQLIVEMFIGCRKHDAYDVQQLQDELTAALDQRNTYRLRLKEAATDTKALKAQLTRTTTLLKSCGHVLHAHGCSPHAIAALEAMLATPLANNIDANVKVAHLCAFCGKAFGTQEYLLKHIERRHPGGSPTDQPTEMEPNVVYGKTRPAKPAFTDYQALLSKLESMLSQHEVSIRAVAADETAKLKAMQTELKVETGIKTELDVARAAVTARLDDARRQLTQVVQERDEVMNQLVELKDEITLLKQKRAMQPPPTEVVVTVPDVKDRLTIERLEAIVEHSKGALALARQDLKEVHDKYDALLVHHERGKCELAAAQADLAKALYQAQKVSAVVAKATATAQSQTRAVDARDMGAQTEPEPVPELTVIQSPAATVKDTPPPEPAPAPIPIAKSVIHAFSQTDALEAPSMTLTPPQKPQEEPIAIPTPVMAPVAAPDFAPVLAPAPPALSPLVAQAPPQKPPVHLPPELIAAKVEDALQTIFDRADMHASTPYATRTHELARRPFLKSTWPHEAAAVDARIQVHLAQLDRTSERFGVGRVATTLAAPEHTVATTALKAHLHVLPVAALKRMVAIDAMVQSLLVREWVPTEQSRHEALAAIKARVDGQDAAQEHWVAQVLGLNKGGADSLRHPIPTLGDPIASTLPTMQRDV</sequence>
<evidence type="ECO:0000313" key="10">
    <source>
        <dbReference type="EMBL" id="OQR99223.1"/>
    </source>
</evidence>
<keyword evidence="11" id="KW-1185">Reference proteome</keyword>
<comment type="similarity">
    <text evidence="3">Belongs to the DZIP C2H2-type zinc-finger protein family.</text>
</comment>
<keyword evidence="5" id="KW-0206">Cytoskeleton</keyword>
<comment type="subcellular location">
    <subcellularLocation>
        <location evidence="2">Cytoplasm</location>
        <location evidence="2">Cytoskeleton</location>
        <location evidence="2">Cilium basal body</location>
    </subcellularLocation>
    <subcellularLocation>
        <location evidence="1">Cytoplasm</location>
        <location evidence="1">Cytoskeleton</location>
        <location evidence="1">Microtubule organizing center</location>
        <location evidence="1">Centrosome</location>
        <location evidence="1">Centriole</location>
    </subcellularLocation>
</comment>
<evidence type="ECO:0000256" key="6">
    <source>
        <dbReference type="ARBA" id="ARBA00023273"/>
    </source>
</evidence>
<evidence type="ECO:0000256" key="3">
    <source>
        <dbReference type="ARBA" id="ARBA00009131"/>
    </source>
</evidence>
<dbReference type="AlphaFoldDB" id="A0A1V9ZML7"/>
<dbReference type="GO" id="GO:0005737">
    <property type="term" value="C:cytoplasm"/>
    <property type="evidence" value="ECO:0007669"/>
    <property type="project" value="TreeGrafter"/>
</dbReference>
<keyword evidence="4 8" id="KW-0175">Coiled coil</keyword>